<organism evidence="2 3">
    <name type="scientific">Ichthyobacterium seriolicida</name>
    <dbReference type="NCBI Taxonomy" id="242600"/>
    <lineage>
        <taxon>Bacteria</taxon>
        <taxon>Pseudomonadati</taxon>
        <taxon>Bacteroidota</taxon>
        <taxon>Flavobacteriia</taxon>
        <taxon>Flavobacteriales</taxon>
        <taxon>Ichthyobacteriaceae</taxon>
        <taxon>Ichthyobacterium</taxon>
    </lineage>
</organism>
<dbReference type="InterPro" id="IPR011604">
    <property type="entry name" value="PDDEXK-like_dom_sf"/>
</dbReference>
<dbReference type="AlphaFoldDB" id="A0A1J1ECZ8"/>
<dbReference type="InterPro" id="IPR038726">
    <property type="entry name" value="PDDEXK_AddAB-type"/>
</dbReference>
<evidence type="ECO:0000313" key="3">
    <source>
        <dbReference type="Proteomes" id="UP000243197"/>
    </source>
</evidence>
<proteinExistence type="predicted"/>
<dbReference type="Gene3D" id="3.90.320.10">
    <property type="match status" value="1"/>
</dbReference>
<dbReference type="SUPFAM" id="SSF52980">
    <property type="entry name" value="Restriction endonuclease-like"/>
    <property type="match status" value="1"/>
</dbReference>
<reference evidence="2 3" key="1">
    <citation type="submission" date="2014-03" db="EMBL/GenBank/DDBJ databases">
        <title>complete genome sequence of Flavobacteriaceae bacterium JBKA-6.</title>
        <authorList>
            <person name="Takano T."/>
            <person name="Nakamura Y."/>
            <person name="Takuma S."/>
            <person name="Yasuike M."/>
            <person name="Matsuyama T."/>
            <person name="Sakai T."/>
            <person name="Fujiwara A."/>
            <person name="Kimoto K."/>
            <person name="Fukuda Y."/>
            <person name="Kondo H."/>
            <person name="Hirono I."/>
            <person name="Nakayasu C."/>
        </authorList>
    </citation>
    <scope>NUCLEOTIDE SEQUENCE [LARGE SCALE GENOMIC DNA]</scope>
    <source>
        <strain evidence="2 3">JBKA-6</strain>
    </source>
</reference>
<gene>
    <name evidence="2" type="ORF">JBKA6_1379</name>
</gene>
<dbReference type="KEGG" id="ise:JBKA6_1379"/>
<dbReference type="Proteomes" id="UP000243197">
    <property type="component" value="Chromosome"/>
</dbReference>
<dbReference type="Pfam" id="PF12705">
    <property type="entry name" value="PDDEXK_1"/>
    <property type="match status" value="1"/>
</dbReference>
<evidence type="ECO:0000313" key="2">
    <source>
        <dbReference type="EMBL" id="BAV95392.1"/>
    </source>
</evidence>
<keyword evidence="3" id="KW-1185">Reference proteome</keyword>
<name>A0A1J1ECZ8_9FLAO</name>
<feature type="domain" description="PD-(D/E)XK endonuclease-like" evidence="1">
    <location>
        <begin position="665"/>
        <end position="942"/>
    </location>
</feature>
<dbReference type="RefSeq" id="WP_096687133.1">
    <property type="nucleotide sequence ID" value="NZ_AP014564.1"/>
</dbReference>
<sequence>MTFLQRVCKDLIYNKKFDFSNTEIVVPNDRAIVFLNKIFKEEFRGKESWLPKIISMKNFIMGFSDCSIYNRNQLLMELFKSCRETGLQNHSITDFFTWGDIALRDFNDIDLSMSNAQEVLESAKNIVDVEQSDLEEKAKKSISEYCAFIENMKFYYNQFNKNLDSKKASYNGKCFRFVAENIEAIVENIKLKTPDRHFVFVGLNALNKAERKIVKVFCENKMSEMYWHCDSYYISDKNQEAGKGIRDLQHFGTWFDYKSENFNWLDKGNFEDKKIRVISSQKNVSQCVVAADILSKMTYDEISDTAVVLADQSLLFPLLQVLPQEIKKINISLGIPLRSTPLACFFEQLFDLIVNYNKFCKRFYHSDLNKLWLNPMSKIIWKDCFKWSLEIRKSNRVYLGKDDYSLFEDFINHIDIENKKGAISWILYFKELIEILRDKYLSSSNQVVGRAREDKITLEYLFHFHKLMVQLENNLNTYSDILCTQKQIDSIELMRDLYNNQLYKESVSIKGESLEGLQIMGIFETSTLCFKNLIMLSVNDDVLPNTDKQNSFIPLYIRRELGIPTYLDEDAKYAYHFYRLLQGCENATLIYNSLTDDYSSGQESRFIMQLENESALNIIREHYSPENHKKATRVRINKTQEDIIRIREIFSGKAKYPDSEKSIKLSPSVINTYRICPVKFYYNYVLNIRDYDEVEANIKPNVFGCFLHEILEGLYRPYLNCNITPDIIDLFKRKIDDKVEYYFSQENANNKTNSEVGYNYLSKQVAKALLLKFLEKEKKMIGEGLILRDVEKPISRNLKLSDGTEVLISGTIDRIDEQDGFTRIIDYKTGVFNKLELKFTDFSDFIDSPQKTDKLFQLLSYAYMYSSNSSKVEEKSNLLRSGIIGFNNINEWFKGVQFNSDETISTELMSDFEEELCRILQEMLDINIPFEHLENADNCFFCKQFL</sequence>
<dbReference type="EMBL" id="AP014564">
    <property type="protein sequence ID" value="BAV95392.1"/>
    <property type="molecule type" value="Genomic_DNA"/>
</dbReference>
<evidence type="ECO:0000259" key="1">
    <source>
        <dbReference type="Pfam" id="PF12705"/>
    </source>
</evidence>
<dbReference type="InterPro" id="IPR027417">
    <property type="entry name" value="P-loop_NTPase"/>
</dbReference>
<dbReference type="OrthoDB" id="9762792at2"/>
<accession>A0A1J1ECZ8</accession>
<dbReference type="InterPro" id="IPR011335">
    <property type="entry name" value="Restrct_endonuc-II-like"/>
</dbReference>
<protein>
    <recommendedName>
        <fullName evidence="1">PD-(D/E)XK endonuclease-like domain-containing protein</fullName>
    </recommendedName>
</protein>
<dbReference type="SUPFAM" id="SSF52540">
    <property type="entry name" value="P-loop containing nucleoside triphosphate hydrolases"/>
    <property type="match status" value="1"/>
</dbReference>